<evidence type="ECO:0000313" key="7">
    <source>
        <dbReference type="Proteomes" id="UP001500908"/>
    </source>
</evidence>
<feature type="domain" description="HTH gntR-type" evidence="5">
    <location>
        <begin position="7"/>
        <end position="74"/>
    </location>
</feature>
<gene>
    <name evidence="6" type="ORF">GCM10022402_03690</name>
</gene>
<dbReference type="Pfam" id="PF07729">
    <property type="entry name" value="FCD"/>
    <property type="match status" value="1"/>
</dbReference>
<keyword evidence="3" id="KW-0804">Transcription</keyword>
<dbReference type="EMBL" id="BAABDD010000001">
    <property type="protein sequence ID" value="GAA3726235.1"/>
    <property type="molecule type" value="Genomic_DNA"/>
</dbReference>
<dbReference type="Proteomes" id="UP001500908">
    <property type="component" value="Unassembled WGS sequence"/>
</dbReference>
<protein>
    <submittedName>
        <fullName evidence="6">FadR/GntR family transcriptional regulator</fullName>
    </submittedName>
</protein>
<dbReference type="SUPFAM" id="SSF46785">
    <property type="entry name" value="Winged helix' DNA-binding domain"/>
    <property type="match status" value="1"/>
</dbReference>
<evidence type="ECO:0000256" key="1">
    <source>
        <dbReference type="ARBA" id="ARBA00023015"/>
    </source>
</evidence>
<reference evidence="7" key="1">
    <citation type="journal article" date="2019" name="Int. J. Syst. Evol. Microbiol.">
        <title>The Global Catalogue of Microorganisms (GCM) 10K type strain sequencing project: providing services to taxonomists for standard genome sequencing and annotation.</title>
        <authorList>
            <consortium name="The Broad Institute Genomics Platform"/>
            <consortium name="The Broad Institute Genome Sequencing Center for Infectious Disease"/>
            <person name="Wu L."/>
            <person name="Ma J."/>
        </authorList>
    </citation>
    <scope>NUCLEOTIDE SEQUENCE [LARGE SCALE GENOMIC DNA]</scope>
    <source>
        <strain evidence="7">JCM 17137</strain>
    </source>
</reference>
<organism evidence="6 7">
    <name type="scientific">Salinactinospora qingdaonensis</name>
    <dbReference type="NCBI Taxonomy" id="702744"/>
    <lineage>
        <taxon>Bacteria</taxon>
        <taxon>Bacillati</taxon>
        <taxon>Actinomycetota</taxon>
        <taxon>Actinomycetes</taxon>
        <taxon>Streptosporangiales</taxon>
        <taxon>Nocardiopsidaceae</taxon>
        <taxon>Salinactinospora</taxon>
    </lineage>
</organism>
<name>A0ABP7EZF3_9ACTN</name>
<dbReference type="PROSITE" id="PS50949">
    <property type="entry name" value="HTH_GNTR"/>
    <property type="match status" value="1"/>
</dbReference>
<dbReference type="PANTHER" id="PTHR43537">
    <property type="entry name" value="TRANSCRIPTIONAL REGULATOR, GNTR FAMILY"/>
    <property type="match status" value="1"/>
</dbReference>
<dbReference type="Pfam" id="PF00392">
    <property type="entry name" value="GntR"/>
    <property type="match status" value="1"/>
</dbReference>
<dbReference type="PANTHER" id="PTHR43537:SF44">
    <property type="entry name" value="GNTR FAMILY REGULATORY PROTEIN"/>
    <property type="match status" value="1"/>
</dbReference>
<dbReference type="SMART" id="SM00345">
    <property type="entry name" value="HTH_GNTR"/>
    <property type="match status" value="1"/>
</dbReference>
<evidence type="ECO:0000259" key="5">
    <source>
        <dbReference type="PROSITE" id="PS50949"/>
    </source>
</evidence>
<evidence type="ECO:0000313" key="6">
    <source>
        <dbReference type="EMBL" id="GAA3726235.1"/>
    </source>
</evidence>
<comment type="caution">
    <text evidence="6">The sequence shown here is derived from an EMBL/GenBank/DDBJ whole genome shotgun (WGS) entry which is preliminary data.</text>
</comment>
<dbReference type="InterPro" id="IPR000524">
    <property type="entry name" value="Tscrpt_reg_HTH_GntR"/>
</dbReference>
<evidence type="ECO:0000256" key="3">
    <source>
        <dbReference type="ARBA" id="ARBA00023163"/>
    </source>
</evidence>
<dbReference type="InterPro" id="IPR011711">
    <property type="entry name" value="GntR_C"/>
</dbReference>
<evidence type="ECO:0000256" key="4">
    <source>
        <dbReference type="SAM" id="MobiDB-lite"/>
    </source>
</evidence>
<dbReference type="InterPro" id="IPR036390">
    <property type="entry name" value="WH_DNA-bd_sf"/>
</dbReference>
<evidence type="ECO:0000256" key="2">
    <source>
        <dbReference type="ARBA" id="ARBA00023125"/>
    </source>
</evidence>
<dbReference type="SUPFAM" id="SSF48008">
    <property type="entry name" value="GntR ligand-binding domain-like"/>
    <property type="match status" value="1"/>
</dbReference>
<keyword evidence="1" id="KW-0805">Transcription regulation</keyword>
<dbReference type="Gene3D" id="1.20.120.530">
    <property type="entry name" value="GntR ligand-binding domain-like"/>
    <property type="match status" value="1"/>
</dbReference>
<proteinExistence type="predicted"/>
<dbReference type="RefSeq" id="WP_344966562.1">
    <property type="nucleotide sequence ID" value="NZ_BAABDD010000001.1"/>
</dbReference>
<keyword evidence="2" id="KW-0238">DNA-binding</keyword>
<sequence length="240" mass="25375">MAAYVGRGVHGQIVQLLGSRIVSGEIAEGATIDLTALSEELDLSLTALREALKVLAAKGLVDSRQKRGTFVRERSQWNLLDPDVLGWQLATGAAGTFFRDLSELRMAVEPAAARLAARRRTDSDVGELRAALRAVREAADASPEAAARAELAWHRTLLAATHNEMFSRMDVFLAAGLSHQQHPSEAAGQDEALPSHAAVIDAIAGGDEAAADAAMRALLDRTTPERELVPAGEATEAGPG</sequence>
<dbReference type="Gene3D" id="1.10.10.10">
    <property type="entry name" value="Winged helix-like DNA-binding domain superfamily/Winged helix DNA-binding domain"/>
    <property type="match status" value="1"/>
</dbReference>
<accession>A0ABP7EZF3</accession>
<dbReference type="SMART" id="SM00895">
    <property type="entry name" value="FCD"/>
    <property type="match status" value="1"/>
</dbReference>
<dbReference type="InterPro" id="IPR008920">
    <property type="entry name" value="TF_FadR/GntR_C"/>
</dbReference>
<feature type="region of interest" description="Disordered" evidence="4">
    <location>
        <begin position="221"/>
        <end position="240"/>
    </location>
</feature>
<dbReference type="InterPro" id="IPR036388">
    <property type="entry name" value="WH-like_DNA-bd_sf"/>
</dbReference>
<keyword evidence="7" id="KW-1185">Reference proteome</keyword>
<dbReference type="CDD" id="cd07377">
    <property type="entry name" value="WHTH_GntR"/>
    <property type="match status" value="1"/>
</dbReference>